<dbReference type="HOGENOM" id="CLU_389318_0_0_1"/>
<gene>
    <name evidence="2" type="ORF">CFIO01_04976</name>
</gene>
<name>A0A010R5N6_9PEZI</name>
<sequence length="709" mass="81763">MASNLQPEPNEQIELLRNEDDPISSIMSSTSLIISPFQQLDKQQTAIASLLNTASKVYSKLDEAEKLSIGNTRSSLLLALSGITQADGQQDQELRQNAITLLLKAASKVVESIQKTKKPPQARIQDRECYFNRLPNELKDKIWKLCLPPGRIYEPITYYNHQEHDPRNILFYQHWAPPTFREINREAREYCMKAGQFRFGHFEDELGYGTMRSIWYNNDLDAIYLSGPEQYWYLNHLQVKNLIIGDAIVLDRNECREVLTSDCYGCDNITIAYQPRGAPINENKGPTQEAMEATEPVFYAVKDDERVCAEIVDVEDWGEGLLKTWAEHRDELKEIFYEDGSKTRDVKFRAVEVFRKPRIEKEATHTANACLVSRVFSPFHILNPSENIVSISEHQVVNVSQTRNTGNVCLGAFIRILTSKLTSSWHNATGFTNRNHIDHVADYKPKAQKMAPQHSRMTFPQFQKLPAEIKRKIWIEALPAPRIYEPNDDVIWIDNNHPSRFYREYSPPRVREVCKGAYDACVSVGRFTFGYFDNSNIRGLWYNETQDAVYYATFDQWHNTTLKGLRKIYISTEIALSIFLNKGFRAKNFRACRHLVVALYLDKRCEIGDVEIDNFPTTVPVFRAMRDDDIIVDTPQVAHLLAELFPELLGQGFLTWAEVKGMLLQTREKLILESSDKPWYSGMNTGPLLLEAVEVFRKSDDRMDPERLF</sequence>
<comment type="caution">
    <text evidence="2">The sequence shown here is derived from an EMBL/GenBank/DDBJ whole genome shotgun (WGS) entry which is preliminary data.</text>
</comment>
<dbReference type="InterPro" id="IPR045518">
    <property type="entry name" value="2EXR"/>
</dbReference>
<accession>A0A010R5N6</accession>
<keyword evidence="3" id="KW-1185">Reference proteome</keyword>
<feature type="domain" description="2EXR" evidence="1">
    <location>
        <begin position="459"/>
        <end position="548"/>
    </location>
</feature>
<dbReference type="KEGG" id="cfj:CFIO01_04976"/>
<feature type="domain" description="2EXR" evidence="1">
    <location>
        <begin position="130"/>
        <end position="223"/>
    </location>
</feature>
<dbReference type="AlphaFoldDB" id="A0A010R5N6"/>
<proteinExistence type="predicted"/>
<dbReference type="OrthoDB" id="3540486at2759"/>
<evidence type="ECO:0000313" key="3">
    <source>
        <dbReference type="Proteomes" id="UP000020467"/>
    </source>
</evidence>
<dbReference type="PANTHER" id="PTHR35910">
    <property type="entry name" value="2EXR DOMAIN-CONTAINING PROTEIN"/>
    <property type="match status" value="1"/>
</dbReference>
<dbReference type="EMBL" id="JARH01000898">
    <property type="protein sequence ID" value="EXF75516.1"/>
    <property type="molecule type" value="Genomic_DNA"/>
</dbReference>
<dbReference type="Pfam" id="PF20150">
    <property type="entry name" value="2EXR"/>
    <property type="match status" value="2"/>
</dbReference>
<protein>
    <recommendedName>
        <fullName evidence="1">2EXR domain-containing protein</fullName>
    </recommendedName>
</protein>
<reference evidence="2 3" key="1">
    <citation type="submission" date="2014-02" db="EMBL/GenBank/DDBJ databases">
        <title>The genome sequence of Colletotrichum fioriniae PJ7.</title>
        <authorList>
            <person name="Baroncelli R."/>
            <person name="Thon M.R."/>
        </authorList>
    </citation>
    <scope>NUCLEOTIDE SEQUENCE [LARGE SCALE GENOMIC DNA]</scope>
    <source>
        <strain evidence="2 3">PJ7</strain>
    </source>
</reference>
<organism evidence="2 3">
    <name type="scientific">Colletotrichum fioriniae PJ7</name>
    <dbReference type="NCBI Taxonomy" id="1445577"/>
    <lineage>
        <taxon>Eukaryota</taxon>
        <taxon>Fungi</taxon>
        <taxon>Dikarya</taxon>
        <taxon>Ascomycota</taxon>
        <taxon>Pezizomycotina</taxon>
        <taxon>Sordariomycetes</taxon>
        <taxon>Hypocreomycetidae</taxon>
        <taxon>Glomerellales</taxon>
        <taxon>Glomerellaceae</taxon>
        <taxon>Colletotrichum</taxon>
        <taxon>Colletotrichum acutatum species complex</taxon>
    </lineage>
</organism>
<dbReference type="eggNOG" id="ENOG502T3H8">
    <property type="taxonomic scope" value="Eukaryota"/>
</dbReference>
<evidence type="ECO:0000313" key="2">
    <source>
        <dbReference type="EMBL" id="EXF75516.1"/>
    </source>
</evidence>
<dbReference type="Proteomes" id="UP000020467">
    <property type="component" value="Unassembled WGS sequence"/>
</dbReference>
<dbReference type="PANTHER" id="PTHR35910:SF1">
    <property type="entry name" value="2EXR DOMAIN-CONTAINING PROTEIN"/>
    <property type="match status" value="1"/>
</dbReference>
<evidence type="ECO:0000259" key="1">
    <source>
        <dbReference type="Pfam" id="PF20150"/>
    </source>
</evidence>